<proteinExistence type="predicted"/>
<organism evidence="1 2">
    <name type="scientific">Chitinophaga niastensis</name>
    <dbReference type="NCBI Taxonomy" id="536980"/>
    <lineage>
        <taxon>Bacteria</taxon>
        <taxon>Pseudomonadati</taxon>
        <taxon>Bacteroidota</taxon>
        <taxon>Chitinophagia</taxon>
        <taxon>Chitinophagales</taxon>
        <taxon>Chitinophagaceae</taxon>
        <taxon>Chitinophaga</taxon>
    </lineage>
</organism>
<reference evidence="1 2" key="1">
    <citation type="submission" date="2018-03" db="EMBL/GenBank/DDBJ databases">
        <title>Genomic Encyclopedia of Archaeal and Bacterial Type Strains, Phase II (KMG-II): from individual species to whole genera.</title>
        <authorList>
            <person name="Goeker M."/>
        </authorList>
    </citation>
    <scope>NUCLEOTIDE SEQUENCE [LARGE SCALE GENOMIC DNA]</scope>
    <source>
        <strain evidence="1 2">DSM 24859</strain>
    </source>
</reference>
<sequence length="55" mass="6334">MGYIKEPKGIDFVVDPIPLTEKDKVMISKVIAHYKATGRKKRIPPKKQLTKKQKI</sequence>
<name>A0A2P8HVQ8_CHINA</name>
<gene>
    <name evidence="1" type="ORF">CLV51_1011612</name>
</gene>
<dbReference type="RefSeq" id="WP_170115325.1">
    <property type="nucleotide sequence ID" value="NZ_PYAW01000001.1"/>
</dbReference>
<dbReference type="EMBL" id="PYAW01000001">
    <property type="protein sequence ID" value="PSL50268.1"/>
    <property type="molecule type" value="Genomic_DNA"/>
</dbReference>
<protein>
    <submittedName>
        <fullName evidence="1">Uncharacterized protein</fullName>
    </submittedName>
</protein>
<comment type="caution">
    <text evidence="1">The sequence shown here is derived from an EMBL/GenBank/DDBJ whole genome shotgun (WGS) entry which is preliminary data.</text>
</comment>
<dbReference type="Proteomes" id="UP000240971">
    <property type="component" value="Unassembled WGS sequence"/>
</dbReference>
<dbReference type="AlphaFoldDB" id="A0A2P8HVQ8"/>
<accession>A0A2P8HVQ8</accession>
<evidence type="ECO:0000313" key="1">
    <source>
        <dbReference type="EMBL" id="PSL50268.1"/>
    </source>
</evidence>
<keyword evidence="2" id="KW-1185">Reference proteome</keyword>
<evidence type="ECO:0000313" key="2">
    <source>
        <dbReference type="Proteomes" id="UP000240971"/>
    </source>
</evidence>